<dbReference type="RefSeq" id="WP_277191050.1">
    <property type="nucleotide sequence ID" value="NZ_JAROAV010000010.1"/>
</dbReference>
<sequence>MGTPLSNSVISSNDDLLRVWRKLMGDGGFGKRSLWLIFLDDEGRPAPLVVPIDDIPPEPDPEDIRRIADLVRRVQDELGVRSVPMLISRPGPSRMTDSDRRWAVGLTGAFADQQAPWPIHLATADDVQVFTPDDLIAQGAA</sequence>
<reference evidence="1 2" key="1">
    <citation type="submission" date="2023-03" db="EMBL/GenBank/DDBJ databases">
        <title>YIM 133296 draft genome.</title>
        <authorList>
            <person name="Xiong L."/>
        </authorList>
    </citation>
    <scope>NUCLEOTIDE SEQUENCE [LARGE SCALE GENOMIC DNA]</scope>
    <source>
        <strain evidence="1 2">YIM 133296</strain>
    </source>
</reference>
<keyword evidence="2" id="KW-1185">Reference proteome</keyword>
<dbReference type="EMBL" id="JAROAV010000010">
    <property type="protein sequence ID" value="MDF8263287.1"/>
    <property type="molecule type" value="Genomic_DNA"/>
</dbReference>
<evidence type="ECO:0000313" key="1">
    <source>
        <dbReference type="EMBL" id="MDF8263287.1"/>
    </source>
</evidence>
<accession>A0ABT6C352</accession>
<dbReference type="Proteomes" id="UP001528912">
    <property type="component" value="Unassembled WGS sequence"/>
</dbReference>
<name>A0ABT6C352_9MICO</name>
<proteinExistence type="predicted"/>
<comment type="caution">
    <text evidence="1">The sequence shown here is derived from an EMBL/GenBank/DDBJ whole genome shotgun (WGS) entry which is preliminary data.</text>
</comment>
<evidence type="ECO:0000313" key="2">
    <source>
        <dbReference type="Proteomes" id="UP001528912"/>
    </source>
</evidence>
<protein>
    <submittedName>
        <fullName evidence="1">Uncharacterized protein</fullName>
    </submittedName>
</protein>
<organism evidence="1 2">
    <name type="scientific">Luteipulveratus flavus</name>
    <dbReference type="NCBI Taxonomy" id="3031728"/>
    <lineage>
        <taxon>Bacteria</taxon>
        <taxon>Bacillati</taxon>
        <taxon>Actinomycetota</taxon>
        <taxon>Actinomycetes</taxon>
        <taxon>Micrococcales</taxon>
        <taxon>Dermacoccaceae</taxon>
        <taxon>Luteipulveratus</taxon>
    </lineage>
</organism>
<gene>
    <name evidence="1" type="ORF">P4R38_03365</name>
</gene>